<organism evidence="1 2">
    <name type="scientific">Streptomyces misionensis</name>
    <dbReference type="NCBI Taxonomy" id="67331"/>
    <lineage>
        <taxon>Bacteria</taxon>
        <taxon>Bacillati</taxon>
        <taxon>Actinomycetota</taxon>
        <taxon>Actinomycetes</taxon>
        <taxon>Kitasatosporales</taxon>
        <taxon>Streptomycetaceae</taxon>
        <taxon>Streptomyces</taxon>
    </lineage>
</organism>
<dbReference type="RefSeq" id="WP_146463002.1">
    <property type="nucleotide sequence ID" value="NZ_VOGW01000002.1"/>
</dbReference>
<proteinExistence type="predicted"/>
<comment type="caution">
    <text evidence="1">The sequence shown here is derived from an EMBL/GenBank/DDBJ whole genome shotgun (WGS) entry which is preliminary data.</text>
</comment>
<reference evidence="1" key="1">
    <citation type="journal article" date="2019" name="Microbiol. Resour. Announc.">
        <title>Draft Genomic Sequences of Streptomyces misionensis and Streptomyces albidoflavus, bacteria applied for phytopathogen biocontrol.</title>
        <authorList>
            <person name="Pylro V."/>
            <person name="Dias A."/>
            <person name="Andreote F."/>
            <person name="Varani A."/>
            <person name="Andreote C."/>
            <person name="Bernardo E."/>
            <person name="Martins T."/>
        </authorList>
    </citation>
    <scope>NUCLEOTIDE SEQUENCE [LARGE SCALE GENOMIC DNA]</scope>
    <source>
        <strain evidence="1">66</strain>
    </source>
</reference>
<evidence type="ECO:0000313" key="2">
    <source>
        <dbReference type="Proteomes" id="UP000320481"/>
    </source>
</evidence>
<dbReference type="AlphaFoldDB" id="A0A5C6KA42"/>
<gene>
    <name evidence="1" type="ORF">FRZ03_00515</name>
</gene>
<protein>
    <submittedName>
        <fullName evidence="1">Uncharacterized protein</fullName>
    </submittedName>
</protein>
<name>A0A5C6KA42_9ACTN</name>
<dbReference type="Proteomes" id="UP000320481">
    <property type="component" value="Unassembled WGS sequence"/>
</dbReference>
<sequence>MGAAIARPEGQTGDGVPDRFYLFGSTGADLAEVSENLARTLAAALEEHESSYMGGVYFLLRSDHFDKATVEENWTDEEGYQSEPDFPEYPILVYLTNPDQSVLTSLGGLPDLTRLRLDEVG</sequence>
<accession>A0A5C6KA42</accession>
<evidence type="ECO:0000313" key="1">
    <source>
        <dbReference type="EMBL" id="TWV58548.1"/>
    </source>
</evidence>
<dbReference type="EMBL" id="VOGW01000002">
    <property type="protein sequence ID" value="TWV58548.1"/>
    <property type="molecule type" value="Genomic_DNA"/>
</dbReference>
<keyword evidence="2" id="KW-1185">Reference proteome</keyword>